<sequence length="343" mass="36978">MITGIGTAFPGVFDQQSLWDEVFDRRYRGDRMARRIFMGCGVRTRHGVVDPRREDISGWSTATRMLRYVEDAHPLGLQAARAALTDAGLNAADVGLFVVVSCTGYSTPGLDIQLARELGMSAQVRRLLIGHMGCYAAIPGMGTAADFVRARRQPALVLCVELTSLHIQPDTPERDLEQVVAHALFGDAAAAIVLQPDAEHGLDVIDTTAVTAPASEELMTWHVTDHGFRMGLSAKVPVVLANHVEEATAALLDPFELKRADIQGWAVHPGGPRIVDVVEERLGLDRAQTAATRQILSSRGNCSSATVLLVVEQLRDGLDIGGTAIAMAFGPGLTLCMALLRRR</sequence>
<dbReference type="InterPro" id="IPR016039">
    <property type="entry name" value="Thiolase-like"/>
</dbReference>
<dbReference type="SUPFAM" id="SSF53901">
    <property type="entry name" value="Thiolase-like"/>
    <property type="match status" value="1"/>
</dbReference>
<dbReference type="CDD" id="cd00831">
    <property type="entry name" value="CHS_like"/>
    <property type="match status" value="1"/>
</dbReference>
<keyword evidence="4" id="KW-1133">Transmembrane helix</keyword>
<dbReference type="EMBL" id="MBLM01000110">
    <property type="protein sequence ID" value="OHV37960.1"/>
    <property type="molecule type" value="Genomic_DNA"/>
</dbReference>
<dbReference type="GO" id="GO:0030639">
    <property type="term" value="P:polyketide biosynthetic process"/>
    <property type="evidence" value="ECO:0007669"/>
    <property type="project" value="TreeGrafter"/>
</dbReference>
<dbReference type="InterPro" id="IPR001099">
    <property type="entry name" value="Chalcone/stilbene_synt_N"/>
</dbReference>
<dbReference type="GO" id="GO:0016747">
    <property type="term" value="F:acyltransferase activity, transferring groups other than amino-acyl groups"/>
    <property type="evidence" value="ECO:0007669"/>
    <property type="project" value="InterPro"/>
</dbReference>
<dbReference type="RefSeq" id="WP_071084221.1">
    <property type="nucleotide sequence ID" value="NZ_MBLM01000110.1"/>
</dbReference>
<dbReference type="OrthoDB" id="9786288at2"/>
<feature type="domain" description="Chalcone/stilbene synthase C-terminal" evidence="6">
    <location>
        <begin position="212"/>
        <end position="341"/>
    </location>
</feature>
<feature type="active site" description="Acyl-thioester intermediate" evidence="3">
    <location>
        <position position="134"/>
    </location>
</feature>
<dbReference type="InterPro" id="IPR011141">
    <property type="entry name" value="Polyketide_synthase_type-III"/>
</dbReference>
<keyword evidence="4" id="KW-0472">Membrane</keyword>
<accession>A0A1S1QVG2</accession>
<evidence type="ECO:0000256" key="1">
    <source>
        <dbReference type="ARBA" id="ARBA00005531"/>
    </source>
</evidence>
<dbReference type="PIRSF" id="PIRSF000451">
    <property type="entry name" value="PKS_III"/>
    <property type="match status" value="1"/>
</dbReference>
<dbReference type="Pfam" id="PF00195">
    <property type="entry name" value="Chal_sti_synt_N"/>
    <property type="match status" value="1"/>
</dbReference>
<dbReference type="PANTHER" id="PTHR11877:SF46">
    <property type="entry name" value="TYPE III POLYKETIDE SYNTHASE A"/>
    <property type="match status" value="1"/>
</dbReference>
<keyword evidence="2" id="KW-0808">Transferase</keyword>
<feature type="domain" description="Chalcone/stilbene synthase N-terminal" evidence="5">
    <location>
        <begin position="69"/>
        <end position="195"/>
    </location>
</feature>
<dbReference type="Gene3D" id="3.40.47.10">
    <property type="match status" value="2"/>
</dbReference>
<evidence type="ECO:0000259" key="6">
    <source>
        <dbReference type="Pfam" id="PF02797"/>
    </source>
</evidence>
<evidence type="ECO:0000259" key="5">
    <source>
        <dbReference type="Pfam" id="PF00195"/>
    </source>
</evidence>
<dbReference type="Proteomes" id="UP000179627">
    <property type="component" value="Unassembled WGS sequence"/>
</dbReference>
<keyword evidence="4" id="KW-0812">Transmembrane</keyword>
<name>A0A1S1QVG2_9ACTN</name>
<gene>
    <name evidence="7" type="ORF">CC117_15920</name>
</gene>
<feature type="transmembrane region" description="Helical" evidence="4">
    <location>
        <begin position="320"/>
        <end position="340"/>
    </location>
</feature>
<dbReference type="InterPro" id="IPR012328">
    <property type="entry name" value="Chalcone/stilbene_synt_C"/>
</dbReference>
<keyword evidence="8" id="KW-1185">Reference proteome</keyword>
<evidence type="ECO:0000256" key="4">
    <source>
        <dbReference type="SAM" id="Phobius"/>
    </source>
</evidence>
<protein>
    <submittedName>
        <fullName evidence="7">Chalcone synthase</fullName>
    </submittedName>
</protein>
<comment type="caution">
    <text evidence="7">The sequence shown here is derived from an EMBL/GenBank/DDBJ whole genome shotgun (WGS) entry which is preliminary data.</text>
</comment>
<dbReference type="AlphaFoldDB" id="A0A1S1QVG2"/>
<comment type="similarity">
    <text evidence="1">Belongs to the thiolase-like superfamily. Chalcone/stilbene synthases family.</text>
</comment>
<evidence type="ECO:0000256" key="3">
    <source>
        <dbReference type="PIRSR" id="PIRSR000451-1"/>
    </source>
</evidence>
<reference evidence="8" key="1">
    <citation type="submission" date="2016-07" db="EMBL/GenBank/DDBJ databases">
        <title>Sequence Frankia sp. strain CcI1.17.</title>
        <authorList>
            <person name="Ghodhbane-Gtari F."/>
            <person name="Swanson E."/>
            <person name="Gueddou A."/>
            <person name="Morris K."/>
            <person name="Hezbri K."/>
            <person name="Ktari A."/>
            <person name="Nouioui I."/>
            <person name="Abebe-Akele F."/>
            <person name="Simpson S."/>
            <person name="Thomas K."/>
            <person name="Gtari M."/>
            <person name="Tisa L.S."/>
            <person name="Hurst S."/>
        </authorList>
    </citation>
    <scope>NUCLEOTIDE SEQUENCE [LARGE SCALE GENOMIC DNA]</scope>
    <source>
        <strain evidence="8">Cc1.17</strain>
    </source>
</reference>
<evidence type="ECO:0000313" key="8">
    <source>
        <dbReference type="Proteomes" id="UP000179627"/>
    </source>
</evidence>
<proteinExistence type="inferred from homology"/>
<evidence type="ECO:0000256" key="2">
    <source>
        <dbReference type="ARBA" id="ARBA00022679"/>
    </source>
</evidence>
<organism evidence="7 8">
    <name type="scientific">Parafrankia colletiae</name>
    <dbReference type="NCBI Taxonomy" id="573497"/>
    <lineage>
        <taxon>Bacteria</taxon>
        <taxon>Bacillati</taxon>
        <taxon>Actinomycetota</taxon>
        <taxon>Actinomycetes</taxon>
        <taxon>Frankiales</taxon>
        <taxon>Frankiaceae</taxon>
        <taxon>Parafrankia</taxon>
    </lineage>
</organism>
<dbReference type="Pfam" id="PF02797">
    <property type="entry name" value="Chal_sti_synt_C"/>
    <property type="match status" value="1"/>
</dbReference>
<dbReference type="PANTHER" id="PTHR11877">
    <property type="entry name" value="HYDROXYMETHYLGLUTARYL-COA SYNTHASE"/>
    <property type="match status" value="1"/>
</dbReference>
<evidence type="ECO:0000313" key="7">
    <source>
        <dbReference type="EMBL" id="OHV37960.1"/>
    </source>
</evidence>